<dbReference type="Proteomes" id="UP001054945">
    <property type="component" value="Unassembled WGS sequence"/>
</dbReference>
<evidence type="ECO:0000313" key="1">
    <source>
        <dbReference type="EMBL" id="GIY81588.1"/>
    </source>
</evidence>
<reference evidence="1 2" key="1">
    <citation type="submission" date="2021-06" db="EMBL/GenBank/DDBJ databases">
        <title>Caerostris extrusa draft genome.</title>
        <authorList>
            <person name="Kono N."/>
            <person name="Arakawa K."/>
        </authorList>
    </citation>
    <scope>NUCLEOTIDE SEQUENCE [LARGE SCALE GENOMIC DNA]</scope>
</reference>
<dbReference type="AlphaFoldDB" id="A0AAV4WJ51"/>
<sequence length="95" mass="10662">MSRRGRGLPFKTLPIVRSSFQQTRIAFVVLDSLLLVQRGLNTVGRGIENPLGFLLQAVLIPSKYFVLLKFHRGREKMSERFIPARSLGTGGSSFQ</sequence>
<comment type="caution">
    <text evidence="1">The sequence shown here is derived from an EMBL/GenBank/DDBJ whole genome shotgun (WGS) entry which is preliminary data.</text>
</comment>
<name>A0AAV4WJ51_CAEEX</name>
<organism evidence="1 2">
    <name type="scientific">Caerostris extrusa</name>
    <name type="common">Bark spider</name>
    <name type="synonym">Caerostris bankana</name>
    <dbReference type="NCBI Taxonomy" id="172846"/>
    <lineage>
        <taxon>Eukaryota</taxon>
        <taxon>Metazoa</taxon>
        <taxon>Ecdysozoa</taxon>
        <taxon>Arthropoda</taxon>
        <taxon>Chelicerata</taxon>
        <taxon>Arachnida</taxon>
        <taxon>Araneae</taxon>
        <taxon>Araneomorphae</taxon>
        <taxon>Entelegynae</taxon>
        <taxon>Araneoidea</taxon>
        <taxon>Araneidae</taxon>
        <taxon>Caerostris</taxon>
    </lineage>
</organism>
<evidence type="ECO:0000313" key="2">
    <source>
        <dbReference type="Proteomes" id="UP001054945"/>
    </source>
</evidence>
<protein>
    <submittedName>
        <fullName evidence="1">Uncharacterized protein</fullName>
    </submittedName>
</protein>
<proteinExistence type="predicted"/>
<accession>A0AAV4WJ51</accession>
<dbReference type="EMBL" id="BPLR01016143">
    <property type="protein sequence ID" value="GIY81588.1"/>
    <property type="molecule type" value="Genomic_DNA"/>
</dbReference>
<keyword evidence="2" id="KW-1185">Reference proteome</keyword>
<gene>
    <name evidence="1" type="ORF">CEXT_776771</name>
</gene>